<dbReference type="OrthoDB" id="770843at2"/>
<dbReference type="PANTHER" id="PTHR38593:SF1">
    <property type="entry name" value="BLR2558 PROTEIN"/>
    <property type="match status" value="1"/>
</dbReference>
<gene>
    <name evidence="3" type="ORF">BEN47_04110</name>
</gene>
<keyword evidence="1" id="KW-0732">Signal</keyword>
<organism evidence="3 4">
    <name type="scientific">Hymenobacter lapidarius</name>
    <dbReference type="NCBI Taxonomy" id="1908237"/>
    <lineage>
        <taxon>Bacteria</taxon>
        <taxon>Pseudomonadati</taxon>
        <taxon>Bacteroidota</taxon>
        <taxon>Cytophagia</taxon>
        <taxon>Cytophagales</taxon>
        <taxon>Hymenobacteraceae</taxon>
        <taxon>Hymenobacter</taxon>
    </lineage>
</organism>
<feature type="chain" id="PRO_5009578464" description="DUF4142 domain-containing protein" evidence="1">
    <location>
        <begin position="27"/>
        <end position="203"/>
    </location>
</feature>
<dbReference type="AlphaFoldDB" id="A0A1G1SVD3"/>
<accession>A0A1G1SVD3</accession>
<proteinExistence type="predicted"/>
<protein>
    <recommendedName>
        <fullName evidence="2">DUF4142 domain-containing protein</fullName>
    </recommendedName>
</protein>
<dbReference type="EMBL" id="MDZB01000142">
    <property type="protein sequence ID" value="OGX82575.1"/>
    <property type="molecule type" value="Genomic_DNA"/>
</dbReference>
<sequence length="203" mass="21547">MLHLPFVTLPSRQLLFALAVALPLLASCSSGGSGNDATEAANAQNDSRISAEDVTAKQEADAEFLVKTTSNALLEVELGKLAQARATTSVVRAYGTRLVQQRLELLSAIRALAAAKNLVVPSALGGDEQAAYHEVSTKAGSQIDKSVMELLLKAQKQDEDAMDDMKDDAYDGDIRGFAAKYQSPVQEQLAGAEEVADTIEDLP</sequence>
<dbReference type="Proteomes" id="UP000176294">
    <property type="component" value="Unassembled WGS sequence"/>
</dbReference>
<evidence type="ECO:0000256" key="1">
    <source>
        <dbReference type="SAM" id="SignalP"/>
    </source>
</evidence>
<feature type="domain" description="DUF4142" evidence="2">
    <location>
        <begin position="60"/>
        <end position="194"/>
    </location>
</feature>
<name>A0A1G1SVD3_9BACT</name>
<evidence type="ECO:0000259" key="2">
    <source>
        <dbReference type="Pfam" id="PF13628"/>
    </source>
</evidence>
<dbReference type="STRING" id="1908237.BEN47_04110"/>
<dbReference type="RefSeq" id="WP_070729793.1">
    <property type="nucleotide sequence ID" value="NZ_MDZB01000142.1"/>
</dbReference>
<evidence type="ECO:0000313" key="4">
    <source>
        <dbReference type="Proteomes" id="UP000176294"/>
    </source>
</evidence>
<dbReference type="InterPro" id="IPR025419">
    <property type="entry name" value="DUF4142"/>
</dbReference>
<reference evidence="3 4" key="1">
    <citation type="submission" date="2016-08" db="EMBL/GenBank/DDBJ databases">
        <title>Hymenobacter coccineus sp. nov., Hymenobacter lapidarius sp. nov. and Hymenobacter glacialis sp. nov., isolated from Antarctic soil.</title>
        <authorList>
            <person name="Sedlacek I."/>
            <person name="Kralova S."/>
            <person name="Kyrova K."/>
            <person name="Maslanova I."/>
            <person name="Stankova E."/>
            <person name="Vrbovska V."/>
            <person name="Nemec M."/>
            <person name="Bartak M."/>
            <person name="Svec P."/>
            <person name="Busse H.-J."/>
            <person name="Pantucek R."/>
        </authorList>
    </citation>
    <scope>NUCLEOTIDE SEQUENCE [LARGE SCALE GENOMIC DNA]</scope>
    <source>
        <strain evidence="3 4">CCM 8643</strain>
    </source>
</reference>
<dbReference type="Pfam" id="PF13628">
    <property type="entry name" value="DUF4142"/>
    <property type="match status" value="1"/>
</dbReference>
<evidence type="ECO:0000313" key="3">
    <source>
        <dbReference type="EMBL" id="OGX82575.1"/>
    </source>
</evidence>
<comment type="caution">
    <text evidence="3">The sequence shown here is derived from an EMBL/GenBank/DDBJ whole genome shotgun (WGS) entry which is preliminary data.</text>
</comment>
<feature type="signal peptide" evidence="1">
    <location>
        <begin position="1"/>
        <end position="26"/>
    </location>
</feature>
<dbReference type="PANTHER" id="PTHR38593">
    <property type="entry name" value="BLR2558 PROTEIN"/>
    <property type="match status" value="1"/>
</dbReference>
<keyword evidence="4" id="KW-1185">Reference proteome</keyword>